<dbReference type="PANTHER" id="PTHR28013">
    <property type="entry name" value="PROTEIN DCV1-RELATED"/>
    <property type="match status" value="1"/>
</dbReference>
<protein>
    <submittedName>
        <fullName evidence="6">Pali-domain-containing protein</fullName>
    </submittedName>
</protein>
<dbReference type="InterPro" id="IPR051380">
    <property type="entry name" value="pH-response_reg_palI/RIM9"/>
</dbReference>
<dbReference type="OrthoDB" id="2354757at2759"/>
<dbReference type="Proteomes" id="UP000294933">
    <property type="component" value="Unassembled WGS sequence"/>
</dbReference>
<feature type="transmembrane region" description="Helical" evidence="5">
    <location>
        <begin position="149"/>
        <end position="166"/>
    </location>
</feature>
<feature type="transmembrane region" description="Helical" evidence="5">
    <location>
        <begin position="107"/>
        <end position="129"/>
    </location>
</feature>
<proteinExistence type="predicted"/>
<dbReference type="GO" id="GO:0032153">
    <property type="term" value="C:cell division site"/>
    <property type="evidence" value="ECO:0007669"/>
    <property type="project" value="TreeGrafter"/>
</dbReference>
<evidence type="ECO:0000313" key="7">
    <source>
        <dbReference type="Proteomes" id="UP000294933"/>
    </source>
</evidence>
<keyword evidence="3 5" id="KW-1133">Transmembrane helix</keyword>
<evidence type="ECO:0000313" key="6">
    <source>
        <dbReference type="EMBL" id="TDL21147.1"/>
    </source>
</evidence>
<dbReference type="VEuPathDB" id="FungiDB:BD410DRAFT_840844"/>
<keyword evidence="4 5" id="KW-0472">Membrane</keyword>
<dbReference type="InterPro" id="IPR009571">
    <property type="entry name" value="SUR7/Rim9-like_fungi"/>
</dbReference>
<comment type="subcellular location">
    <subcellularLocation>
        <location evidence="1">Membrane</location>
        <topology evidence="1">Multi-pass membrane protein</topology>
    </subcellularLocation>
</comment>
<sequence>MSMALSIVVSVSAPTLNSVYFIDVVVGGRSNHFGIFGHKDSAPSFGYDFGPSVIGYSDSQLTSPAIHNLTKALILHPIAASVSFLGFISLIPQYFTVSTFTSVNQALWTFLAFILTLASWLIDIILFTIVRRAIRDHGGDITAGFGNAIWLALAAVAAQFIAYGLIRSHRFGKVCSSGTGDMGDNLWRESQLRKYSPEEKIV</sequence>
<evidence type="ECO:0000256" key="3">
    <source>
        <dbReference type="ARBA" id="ARBA00022989"/>
    </source>
</evidence>
<evidence type="ECO:0000256" key="4">
    <source>
        <dbReference type="ARBA" id="ARBA00023136"/>
    </source>
</evidence>
<dbReference type="Pfam" id="PF06687">
    <property type="entry name" value="SUR7"/>
    <property type="match status" value="1"/>
</dbReference>
<name>A0A4Y7Q0H9_9AGAM</name>
<dbReference type="EMBL" id="ML170183">
    <property type="protein sequence ID" value="TDL21147.1"/>
    <property type="molecule type" value="Genomic_DNA"/>
</dbReference>
<gene>
    <name evidence="6" type="ORF">BD410DRAFT_840844</name>
</gene>
<evidence type="ECO:0000256" key="2">
    <source>
        <dbReference type="ARBA" id="ARBA00022692"/>
    </source>
</evidence>
<dbReference type="STRING" id="50990.A0A4Y7Q0H9"/>
<feature type="transmembrane region" description="Helical" evidence="5">
    <location>
        <begin position="73"/>
        <end position="95"/>
    </location>
</feature>
<dbReference type="GO" id="GO:0035838">
    <property type="term" value="C:growing cell tip"/>
    <property type="evidence" value="ECO:0007669"/>
    <property type="project" value="TreeGrafter"/>
</dbReference>
<accession>A0A4Y7Q0H9</accession>
<dbReference type="PANTHER" id="PTHR28013:SF3">
    <property type="entry name" value="PROTEIN DCV1-RELATED"/>
    <property type="match status" value="1"/>
</dbReference>
<evidence type="ECO:0000256" key="5">
    <source>
        <dbReference type="SAM" id="Phobius"/>
    </source>
</evidence>
<keyword evidence="7" id="KW-1185">Reference proteome</keyword>
<organism evidence="6 7">
    <name type="scientific">Rickenella mellea</name>
    <dbReference type="NCBI Taxonomy" id="50990"/>
    <lineage>
        <taxon>Eukaryota</taxon>
        <taxon>Fungi</taxon>
        <taxon>Dikarya</taxon>
        <taxon>Basidiomycota</taxon>
        <taxon>Agaricomycotina</taxon>
        <taxon>Agaricomycetes</taxon>
        <taxon>Hymenochaetales</taxon>
        <taxon>Rickenellaceae</taxon>
        <taxon>Rickenella</taxon>
    </lineage>
</organism>
<dbReference type="AlphaFoldDB" id="A0A4Y7Q0H9"/>
<evidence type="ECO:0000256" key="1">
    <source>
        <dbReference type="ARBA" id="ARBA00004141"/>
    </source>
</evidence>
<dbReference type="GO" id="GO:0005886">
    <property type="term" value="C:plasma membrane"/>
    <property type="evidence" value="ECO:0007669"/>
    <property type="project" value="InterPro"/>
</dbReference>
<keyword evidence="2 5" id="KW-0812">Transmembrane</keyword>
<reference evidence="6 7" key="1">
    <citation type="submission" date="2018-06" db="EMBL/GenBank/DDBJ databases">
        <title>A transcriptomic atlas of mushroom development highlights an independent origin of complex multicellularity.</title>
        <authorList>
            <consortium name="DOE Joint Genome Institute"/>
            <person name="Krizsan K."/>
            <person name="Almasi E."/>
            <person name="Merenyi Z."/>
            <person name="Sahu N."/>
            <person name="Viragh M."/>
            <person name="Koszo T."/>
            <person name="Mondo S."/>
            <person name="Kiss B."/>
            <person name="Balint B."/>
            <person name="Kues U."/>
            <person name="Barry K."/>
            <person name="Hegedus J.C."/>
            <person name="Henrissat B."/>
            <person name="Johnson J."/>
            <person name="Lipzen A."/>
            <person name="Ohm R."/>
            <person name="Nagy I."/>
            <person name="Pangilinan J."/>
            <person name="Yan J."/>
            <person name="Xiong Y."/>
            <person name="Grigoriev I.V."/>
            <person name="Hibbett D.S."/>
            <person name="Nagy L.G."/>
        </authorList>
    </citation>
    <scope>NUCLEOTIDE SEQUENCE [LARGE SCALE GENOMIC DNA]</scope>
    <source>
        <strain evidence="6 7">SZMC22713</strain>
    </source>
</reference>